<dbReference type="InterPro" id="IPR036388">
    <property type="entry name" value="WH-like_DNA-bd_sf"/>
</dbReference>
<dbReference type="PRINTS" id="PR00039">
    <property type="entry name" value="HTHLYSR"/>
</dbReference>
<dbReference type="OrthoDB" id="9793571at2"/>
<comment type="similarity">
    <text evidence="1">Belongs to the LysR transcriptional regulatory family.</text>
</comment>
<reference evidence="6 7" key="1">
    <citation type="submission" date="2019-12" db="EMBL/GenBank/DDBJ databases">
        <title>Shinella kummerowiae sp. nov., a symbiotic bacterium isolated from root nodules of the herbal legume Kummerowia stipulacea.</title>
        <authorList>
            <person name="Gao J."/>
        </authorList>
    </citation>
    <scope>NUCLEOTIDE SEQUENCE [LARGE SCALE GENOMIC DNA]</scope>
    <source>
        <strain evidence="6 7">CCBAU 25048</strain>
    </source>
</reference>
<evidence type="ECO:0000256" key="1">
    <source>
        <dbReference type="ARBA" id="ARBA00009437"/>
    </source>
</evidence>
<dbReference type="Pfam" id="PF03466">
    <property type="entry name" value="LysR_substrate"/>
    <property type="match status" value="1"/>
</dbReference>
<dbReference type="Pfam" id="PF00126">
    <property type="entry name" value="HTH_1"/>
    <property type="match status" value="1"/>
</dbReference>
<keyword evidence="2" id="KW-0805">Transcription regulation</keyword>
<dbReference type="InterPro" id="IPR058163">
    <property type="entry name" value="LysR-type_TF_proteobact-type"/>
</dbReference>
<comment type="caution">
    <text evidence="6">The sequence shown here is derived from an EMBL/GenBank/DDBJ whole genome shotgun (WGS) entry which is preliminary data.</text>
</comment>
<keyword evidence="3" id="KW-0238">DNA-binding</keyword>
<keyword evidence="7" id="KW-1185">Reference proteome</keyword>
<dbReference type="InterPro" id="IPR005119">
    <property type="entry name" value="LysR_subst-bd"/>
</dbReference>
<dbReference type="Gene3D" id="3.40.190.10">
    <property type="entry name" value="Periplasmic binding protein-like II"/>
    <property type="match status" value="2"/>
</dbReference>
<evidence type="ECO:0000313" key="6">
    <source>
        <dbReference type="EMBL" id="MXN44348.1"/>
    </source>
</evidence>
<evidence type="ECO:0000256" key="2">
    <source>
        <dbReference type="ARBA" id="ARBA00023015"/>
    </source>
</evidence>
<dbReference type="Proteomes" id="UP000435802">
    <property type="component" value="Unassembled WGS sequence"/>
</dbReference>
<evidence type="ECO:0000256" key="4">
    <source>
        <dbReference type="ARBA" id="ARBA00023163"/>
    </source>
</evidence>
<keyword evidence="4" id="KW-0804">Transcription</keyword>
<dbReference type="SUPFAM" id="SSF53850">
    <property type="entry name" value="Periplasmic binding protein-like II"/>
    <property type="match status" value="1"/>
</dbReference>
<gene>
    <name evidence="6" type="ORF">GR138_04040</name>
</gene>
<evidence type="ECO:0000313" key="7">
    <source>
        <dbReference type="Proteomes" id="UP000435802"/>
    </source>
</evidence>
<dbReference type="FunFam" id="1.10.10.10:FF:000038">
    <property type="entry name" value="Glycine cleavage system transcriptional activator"/>
    <property type="match status" value="1"/>
</dbReference>
<protein>
    <submittedName>
        <fullName evidence="6">LysR family transcriptional regulator</fullName>
    </submittedName>
</protein>
<dbReference type="SUPFAM" id="SSF46785">
    <property type="entry name" value="Winged helix' DNA-binding domain"/>
    <property type="match status" value="1"/>
</dbReference>
<sequence>MHKENSALKMSRNFPLNALRVFEAAARHASFTRAGDELGMTQTAVSYQIKLLEETLGETLFLRQPRQVVLSEAGERLAPKVAEGLAKLAEAVTDLRGATEQKLHIHSTPTFATQWLSRTLGDFQLKHPNIAVRLSTSQEVIDFAREEADISIRWGKGDWPGLECHRVMRMDFAPLLSPALAETIGGVREPADLLKLPIISAPDIWWPIWFSAAGIDNPGLERYPANELGVQTIDAQVAMNSQGVAILNPGHFRVEIAAGLLYQPFDITCNDGRDYWLAYPENRRNIVKIRAFREWILATMPKEA</sequence>
<evidence type="ECO:0000259" key="5">
    <source>
        <dbReference type="PROSITE" id="PS50931"/>
    </source>
</evidence>
<organism evidence="6 7">
    <name type="scientific">Shinella kummerowiae</name>
    <dbReference type="NCBI Taxonomy" id="417745"/>
    <lineage>
        <taxon>Bacteria</taxon>
        <taxon>Pseudomonadati</taxon>
        <taxon>Pseudomonadota</taxon>
        <taxon>Alphaproteobacteria</taxon>
        <taxon>Hyphomicrobiales</taxon>
        <taxon>Rhizobiaceae</taxon>
        <taxon>Shinella</taxon>
    </lineage>
</organism>
<dbReference type="PROSITE" id="PS50931">
    <property type="entry name" value="HTH_LYSR"/>
    <property type="match status" value="1"/>
</dbReference>
<dbReference type="EMBL" id="WUMK01000001">
    <property type="protein sequence ID" value="MXN44348.1"/>
    <property type="molecule type" value="Genomic_DNA"/>
</dbReference>
<dbReference type="GO" id="GO:0006351">
    <property type="term" value="P:DNA-templated transcription"/>
    <property type="evidence" value="ECO:0007669"/>
    <property type="project" value="TreeGrafter"/>
</dbReference>
<dbReference type="InterPro" id="IPR000847">
    <property type="entry name" value="LysR_HTH_N"/>
</dbReference>
<name>A0A6N8S9X1_9HYPH</name>
<dbReference type="Gene3D" id="1.10.10.10">
    <property type="entry name" value="Winged helix-like DNA-binding domain superfamily/Winged helix DNA-binding domain"/>
    <property type="match status" value="1"/>
</dbReference>
<accession>A0A6N8S9X1</accession>
<dbReference type="GO" id="GO:0043565">
    <property type="term" value="F:sequence-specific DNA binding"/>
    <property type="evidence" value="ECO:0007669"/>
    <property type="project" value="TreeGrafter"/>
</dbReference>
<dbReference type="PANTHER" id="PTHR30537">
    <property type="entry name" value="HTH-TYPE TRANSCRIPTIONAL REGULATOR"/>
    <property type="match status" value="1"/>
</dbReference>
<proteinExistence type="inferred from homology"/>
<dbReference type="GO" id="GO:0003700">
    <property type="term" value="F:DNA-binding transcription factor activity"/>
    <property type="evidence" value="ECO:0007669"/>
    <property type="project" value="InterPro"/>
</dbReference>
<dbReference type="CDD" id="cd08432">
    <property type="entry name" value="PBP2_GcdR_TrpI_HvrB_AmpR_like"/>
    <property type="match status" value="1"/>
</dbReference>
<dbReference type="PANTHER" id="PTHR30537:SF74">
    <property type="entry name" value="HTH-TYPE TRANSCRIPTIONAL REGULATOR TRPI"/>
    <property type="match status" value="1"/>
</dbReference>
<evidence type="ECO:0000256" key="3">
    <source>
        <dbReference type="ARBA" id="ARBA00023125"/>
    </source>
</evidence>
<feature type="domain" description="HTH lysR-type" evidence="5">
    <location>
        <begin position="14"/>
        <end position="71"/>
    </location>
</feature>
<dbReference type="AlphaFoldDB" id="A0A6N8S9X1"/>
<dbReference type="InterPro" id="IPR036390">
    <property type="entry name" value="WH_DNA-bd_sf"/>
</dbReference>